<evidence type="ECO:0000256" key="1">
    <source>
        <dbReference type="ARBA" id="ARBA00001936"/>
    </source>
</evidence>
<dbReference type="EMBL" id="KZ308825">
    <property type="protein sequence ID" value="KAG8234554.1"/>
    <property type="molecule type" value="Genomic_DNA"/>
</dbReference>
<organism evidence="22 23">
    <name type="scientific">Ladona fulva</name>
    <name type="common">Scarce chaser dragonfly</name>
    <name type="synonym">Libellula fulva</name>
    <dbReference type="NCBI Taxonomy" id="123851"/>
    <lineage>
        <taxon>Eukaryota</taxon>
        <taxon>Metazoa</taxon>
        <taxon>Ecdysozoa</taxon>
        <taxon>Arthropoda</taxon>
        <taxon>Hexapoda</taxon>
        <taxon>Insecta</taxon>
        <taxon>Pterygota</taxon>
        <taxon>Palaeoptera</taxon>
        <taxon>Odonata</taxon>
        <taxon>Epiprocta</taxon>
        <taxon>Anisoptera</taxon>
        <taxon>Libelluloidea</taxon>
        <taxon>Libellulidae</taxon>
        <taxon>Ladona</taxon>
    </lineage>
</organism>
<keyword evidence="15" id="KW-0464">Manganese</keyword>
<keyword evidence="11" id="KW-1133">Transmembrane helix</keyword>
<dbReference type="UniPathway" id="UPA00378"/>
<evidence type="ECO:0000313" key="22">
    <source>
        <dbReference type="EMBL" id="KAG8234554.1"/>
    </source>
</evidence>
<evidence type="ECO:0000256" key="8">
    <source>
        <dbReference type="ARBA" id="ARBA00022692"/>
    </source>
</evidence>
<keyword evidence="23" id="KW-1185">Reference proteome</keyword>
<dbReference type="Pfam" id="PF13896">
    <property type="entry name" value="Glyco_transf_49"/>
    <property type="match status" value="1"/>
</dbReference>
<reference evidence="22" key="2">
    <citation type="submission" date="2017-10" db="EMBL/GenBank/DDBJ databases">
        <title>Ladona fulva Genome sequencing and assembly.</title>
        <authorList>
            <person name="Murali S."/>
            <person name="Richards S."/>
            <person name="Bandaranaike D."/>
            <person name="Bellair M."/>
            <person name="Blankenburg K."/>
            <person name="Chao H."/>
            <person name="Dinh H."/>
            <person name="Doddapaneni H."/>
            <person name="Dugan-Rocha S."/>
            <person name="Elkadiri S."/>
            <person name="Gnanaolivu R."/>
            <person name="Hernandez B."/>
            <person name="Skinner E."/>
            <person name="Javaid M."/>
            <person name="Lee S."/>
            <person name="Li M."/>
            <person name="Ming W."/>
            <person name="Munidasa M."/>
            <person name="Muniz J."/>
            <person name="Nguyen L."/>
            <person name="Hughes D."/>
            <person name="Osuji N."/>
            <person name="Pu L.-L."/>
            <person name="Puazo M."/>
            <person name="Qu C."/>
            <person name="Quiroz J."/>
            <person name="Raj R."/>
            <person name="Weissenberger G."/>
            <person name="Xin Y."/>
            <person name="Zou X."/>
            <person name="Han Y."/>
            <person name="Worley K."/>
            <person name="Muzny D."/>
            <person name="Gibbs R."/>
        </authorList>
    </citation>
    <scope>NUCLEOTIDE SEQUENCE</scope>
    <source>
        <strain evidence="22">Sampled in the wild</strain>
    </source>
</reference>
<comment type="caution">
    <text evidence="22">The sequence shown here is derived from an EMBL/GenBank/DDBJ whole genome shotgun (WGS) entry which is preliminary data.</text>
</comment>
<evidence type="ECO:0000256" key="15">
    <source>
        <dbReference type="ARBA" id="ARBA00023211"/>
    </source>
</evidence>
<dbReference type="AlphaFoldDB" id="A0A8K0KHW9"/>
<evidence type="ECO:0000256" key="14">
    <source>
        <dbReference type="ARBA" id="ARBA00023180"/>
    </source>
</evidence>
<dbReference type="PANTHER" id="PTHR46420:SF1">
    <property type="entry name" value="BETA-1,4-GLUCURONYLTRANSFERASE 1"/>
    <property type="match status" value="1"/>
</dbReference>
<evidence type="ECO:0000256" key="3">
    <source>
        <dbReference type="ARBA" id="ARBA00004922"/>
    </source>
</evidence>
<evidence type="ECO:0000256" key="12">
    <source>
        <dbReference type="ARBA" id="ARBA00023034"/>
    </source>
</evidence>
<evidence type="ECO:0000256" key="6">
    <source>
        <dbReference type="ARBA" id="ARBA00022676"/>
    </source>
</evidence>
<dbReference type="Proteomes" id="UP000792457">
    <property type="component" value="Unassembled WGS sequence"/>
</dbReference>
<evidence type="ECO:0000256" key="20">
    <source>
        <dbReference type="ARBA" id="ARBA00047852"/>
    </source>
</evidence>
<protein>
    <recommendedName>
        <fullName evidence="5">Beta-1,4-glucuronyltransferase 1</fullName>
    </recommendedName>
    <alternativeName>
        <fullName evidence="16">I-beta-1,3-N-acetylglucosaminyltransferase</fullName>
    </alternativeName>
    <alternativeName>
        <fullName evidence="19">N-acetyllactosaminide beta-1,3-N-acetylglucosaminyltransferase</fullName>
    </alternativeName>
    <alternativeName>
        <fullName evidence="17">Poly-N-acetyllactosamine extension enzyme</fullName>
    </alternativeName>
    <alternativeName>
        <fullName evidence="18">UDP-GlcNAc:betaGal beta-1,3-N-acetylglucosaminyltransferase 1</fullName>
    </alternativeName>
</protein>
<evidence type="ECO:0000256" key="19">
    <source>
        <dbReference type="ARBA" id="ARBA00033291"/>
    </source>
</evidence>
<feature type="region of interest" description="Disordered" evidence="21">
    <location>
        <begin position="144"/>
        <end position="166"/>
    </location>
</feature>
<keyword evidence="7" id="KW-0808">Transferase</keyword>
<gene>
    <name evidence="22" type="ORF">J437_LFUL014010</name>
</gene>
<name>A0A8K0KHW9_LADFU</name>
<evidence type="ECO:0000256" key="4">
    <source>
        <dbReference type="ARBA" id="ARBA00008539"/>
    </source>
</evidence>
<comment type="cofactor">
    <cofactor evidence="1">
        <name>Mn(2+)</name>
        <dbReference type="ChEBI" id="CHEBI:29035"/>
    </cofactor>
</comment>
<keyword evidence="13" id="KW-0472">Membrane</keyword>
<evidence type="ECO:0000256" key="9">
    <source>
        <dbReference type="ARBA" id="ARBA00022723"/>
    </source>
</evidence>
<dbReference type="GO" id="GO:0046872">
    <property type="term" value="F:metal ion binding"/>
    <property type="evidence" value="ECO:0007669"/>
    <property type="project" value="UniProtKB-KW"/>
</dbReference>
<comment type="similarity">
    <text evidence="4">Belongs to the glycosyltransferase 49 family.</text>
</comment>
<keyword evidence="12" id="KW-0333">Golgi apparatus</keyword>
<dbReference type="OrthoDB" id="9974378at2759"/>
<keyword evidence="8" id="KW-0812">Transmembrane</keyword>
<keyword evidence="14" id="KW-0325">Glycoprotein</keyword>
<evidence type="ECO:0000256" key="17">
    <source>
        <dbReference type="ARBA" id="ARBA00032175"/>
    </source>
</evidence>
<feature type="non-terminal residue" evidence="22">
    <location>
        <position position="1"/>
    </location>
</feature>
<accession>A0A8K0KHW9</accession>
<evidence type="ECO:0000256" key="7">
    <source>
        <dbReference type="ARBA" id="ARBA00022679"/>
    </source>
</evidence>
<sequence length="411" mass="46661">VDSELPVLARTLITGRILDASGEFQVVPKLVKAENSPPTSTTVPTQDISIATHCTVEHLHRLLPLIERWQGPISVAVFAGELELGMALSSIASLRACSPPIRRLTTFHLVSPLLPGGRAPLASLGTSAPSRCGSLLEQLREAGKDKTRKNYARGTTVEGGQSPPYPNNLLRNVARSGISTEFVLVIDIDMLPSRNLRADFSRFANQKHLYEESQRDDKTVYVLPAFEASEGAPIPGDKAELLALADTFRLRPFYFELCWKCQVHTDYETWQKEPPSSGLAPLFEVLWKDPWEPFYISRNTAPFYDERFKQYGFNRISQVCELHVAGYKFSVLNNAFLVHQGLKTPDSFHPEKDADQERNRVLFRQFKVELREKYPESSRRSVQIMNYSRFRLLMETKKIIGEDYFSFVFIF</sequence>
<proteinExistence type="inferred from homology"/>
<evidence type="ECO:0000256" key="18">
    <source>
        <dbReference type="ARBA" id="ARBA00032181"/>
    </source>
</evidence>
<dbReference type="GO" id="GO:0015020">
    <property type="term" value="F:glucuronosyltransferase activity"/>
    <property type="evidence" value="ECO:0007669"/>
    <property type="project" value="InterPro"/>
</dbReference>
<keyword evidence="10" id="KW-0735">Signal-anchor</keyword>
<evidence type="ECO:0000256" key="21">
    <source>
        <dbReference type="SAM" id="MobiDB-lite"/>
    </source>
</evidence>
<keyword evidence="9" id="KW-0479">Metal-binding</keyword>
<comment type="subcellular location">
    <subcellularLocation>
        <location evidence="2">Golgi apparatus membrane</location>
        <topology evidence="2">Single-pass type II membrane protein</topology>
    </subcellularLocation>
</comment>
<dbReference type="InterPro" id="IPR043189">
    <property type="entry name" value="B4GAT1"/>
</dbReference>
<evidence type="ECO:0000256" key="16">
    <source>
        <dbReference type="ARBA" id="ARBA00030723"/>
    </source>
</evidence>
<evidence type="ECO:0000256" key="13">
    <source>
        <dbReference type="ARBA" id="ARBA00023136"/>
    </source>
</evidence>
<comment type="catalytic activity">
    <reaction evidence="20">
        <text>3-O-[beta-D-Xyl-(1-&gt;4)-Rib-ol-P-Rib-ol-P-3-beta-D-GalNAc-(1-&gt;3)-beta-D-GlcNAc-(1-&gt;4)-(O-6-P-alpha-D-Man)]-Thr-[protein] + UDP-alpha-D-glucuronate = 3-O-[beta-D-GlcA-(1-&gt;3)-beta-D-Xyl-(1-&gt;4)-Rib-ol-P-Rib-ol-P-3-beta-D-GalNAc-(1-&gt;3)-beta-D-GlcNAc-(1-&gt;4)-(O-6-P-alpha-D-Man)]-Thr-[protein] + UDP + H(+)</text>
        <dbReference type="Rhea" id="RHEA:46860"/>
        <dbReference type="Rhea" id="RHEA-COMP:15023"/>
        <dbReference type="Rhea" id="RHEA-COMP:17482"/>
        <dbReference type="ChEBI" id="CHEBI:15378"/>
        <dbReference type="ChEBI" id="CHEBI:58052"/>
        <dbReference type="ChEBI" id="CHEBI:58223"/>
        <dbReference type="ChEBI" id="CHEBI:142405"/>
        <dbReference type="ChEBI" id="CHEBI:177336"/>
    </reaction>
</comment>
<evidence type="ECO:0000313" key="23">
    <source>
        <dbReference type="Proteomes" id="UP000792457"/>
    </source>
</evidence>
<dbReference type="PANTHER" id="PTHR46420">
    <property type="entry name" value="BETA-1,4-GLUCURONYLTRANSFERASE 1"/>
    <property type="match status" value="1"/>
</dbReference>
<evidence type="ECO:0000256" key="10">
    <source>
        <dbReference type="ARBA" id="ARBA00022968"/>
    </source>
</evidence>
<comment type="pathway">
    <text evidence="3">Protein modification; protein glycosylation.</text>
</comment>
<evidence type="ECO:0000256" key="5">
    <source>
        <dbReference type="ARBA" id="ARBA00017962"/>
    </source>
</evidence>
<reference evidence="22" key="1">
    <citation type="submission" date="2013-04" db="EMBL/GenBank/DDBJ databases">
        <authorList>
            <person name="Qu J."/>
            <person name="Murali S.C."/>
            <person name="Bandaranaike D."/>
            <person name="Bellair M."/>
            <person name="Blankenburg K."/>
            <person name="Chao H."/>
            <person name="Dinh H."/>
            <person name="Doddapaneni H."/>
            <person name="Downs B."/>
            <person name="Dugan-Rocha S."/>
            <person name="Elkadiri S."/>
            <person name="Gnanaolivu R.D."/>
            <person name="Hernandez B."/>
            <person name="Javaid M."/>
            <person name="Jayaseelan J.C."/>
            <person name="Lee S."/>
            <person name="Li M."/>
            <person name="Ming W."/>
            <person name="Munidasa M."/>
            <person name="Muniz J."/>
            <person name="Nguyen L."/>
            <person name="Ongeri F."/>
            <person name="Osuji N."/>
            <person name="Pu L.-L."/>
            <person name="Puazo M."/>
            <person name="Qu C."/>
            <person name="Quiroz J."/>
            <person name="Raj R."/>
            <person name="Weissenberger G."/>
            <person name="Xin Y."/>
            <person name="Zou X."/>
            <person name="Han Y."/>
            <person name="Richards S."/>
            <person name="Worley K."/>
            <person name="Muzny D."/>
            <person name="Gibbs R."/>
        </authorList>
    </citation>
    <scope>NUCLEOTIDE SEQUENCE</scope>
    <source>
        <strain evidence="22">Sampled in the wild</strain>
    </source>
</reference>
<dbReference type="GO" id="GO:0035269">
    <property type="term" value="P:protein O-linked glycosylation via mannose"/>
    <property type="evidence" value="ECO:0007669"/>
    <property type="project" value="TreeGrafter"/>
</dbReference>
<evidence type="ECO:0000256" key="2">
    <source>
        <dbReference type="ARBA" id="ARBA00004323"/>
    </source>
</evidence>
<keyword evidence="6" id="KW-0328">Glycosyltransferase</keyword>
<dbReference type="GO" id="GO:0000139">
    <property type="term" value="C:Golgi membrane"/>
    <property type="evidence" value="ECO:0007669"/>
    <property type="project" value="UniProtKB-SubCell"/>
</dbReference>
<evidence type="ECO:0000256" key="11">
    <source>
        <dbReference type="ARBA" id="ARBA00022989"/>
    </source>
</evidence>